<comment type="caution">
    <text evidence="11">The sequence shown here is derived from an EMBL/GenBank/DDBJ whole genome shotgun (WGS) entry which is preliminary data.</text>
</comment>
<keyword evidence="9" id="KW-0458">Lysosome</keyword>
<evidence type="ECO:0000313" key="12">
    <source>
        <dbReference type="Proteomes" id="UP001162164"/>
    </source>
</evidence>
<dbReference type="InterPro" id="IPR026218">
    <property type="entry name" value="HRG"/>
</dbReference>
<evidence type="ECO:0000256" key="9">
    <source>
        <dbReference type="ARBA" id="ARBA00023228"/>
    </source>
</evidence>
<feature type="transmembrane region" description="Helical" evidence="10">
    <location>
        <begin position="7"/>
        <end position="26"/>
    </location>
</feature>
<feature type="transmembrane region" description="Helical" evidence="10">
    <location>
        <begin position="32"/>
        <end position="51"/>
    </location>
</feature>
<keyword evidence="6" id="KW-0967">Endosome</keyword>
<keyword evidence="7 10" id="KW-1133">Transmembrane helix</keyword>
<dbReference type="PANTHER" id="PTHR31525:SF1">
    <property type="entry name" value="HEME TRANSPORTER HRG1"/>
    <property type="match status" value="1"/>
</dbReference>
<protein>
    <submittedName>
        <fullName evidence="11">Uncharacterized protein</fullName>
    </submittedName>
</protein>
<evidence type="ECO:0000256" key="10">
    <source>
        <dbReference type="SAM" id="Phobius"/>
    </source>
</evidence>
<sequence length="168" mass="18816">MTLYRLFHASVCVFFGFSAFIAFMILHNNSSALLGLLSGITDSILFFLHYLAHKGKLEQWYDQSGLRIICRYGIIVATAGLLCLGYFTTIQVMYKKPIMPIADSSVISIVWSIVALRSGLILMYYCIGYQKNDDETRLLVTNEEIRSVEIGPEEENETGSHSGIEDAA</sequence>
<comment type="subcellular location">
    <subcellularLocation>
        <location evidence="2">Endosome membrane</location>
        <topology evidence="2">Multi-pass membrane protein</topology>
    </subcellularLocation>
    <subcellularLocation>
        <location evidence="1">Lysosome membrane</location>
        <topology evidence="1">Multi-pass membrane protein</topology>
    </subcellularLocation>
</comment>
<evidence type="ECO:0000256" key="5">
    <source>
        <dbReference type="ARBA" id="ARBA00022692"/>
    </source>
</evidence>
<evidence type="ECO:0000313" key="11">
    <source>
        <dbReference type="EMBL" id="KAJ8966083.1"/>
    </source>
</evidence>
<evidence type="ECO:0000256" key="2">
    <source>
        <dbReference type="ARBA" id="ARBA00004337"/>
    </source>
</evidence>
<evidence type="ECO:0000256" key="4">
    <source>
        <dbReference type="ARBA" id="ARBA00022448"/>
    </source>
</evidence>
<keyword evidence="4" id="KW-0813">Transport</keyword>
<feature type="transmembrane region" description="Helical" evidence="10">
    <location>
        <begin position="72"/>
        <end position="94"/>
    </location>
</feature>
<gene>
    <name evidence="11" type="ORF">NQ317_019326</name>
</gene>
<feature type="transmembrane region" description="Helical" evidence="10">
    <location>
        <begin position="106"/>
        <end position="127"/>
    </location>
</feature>
<evidence type="ECO:0000256" key="1">
    <source>
        <dbReference type="ARBA" id="ARBA00004155"/>
    </source>
</evidence>
<name>A0ABQ9IVA3_9CUCU</name>
<organism evidence="11 12">
    <name type="scientific">Molorchus minor</name>
    <dbReference type="NCBI Taxonomy" id="1323400"/>
    <lineage>
        <taxon>Eukaryota</taxon>
        <taxon>Metazoa</taxon>
        <taxon>Ecdysozoa</taxon>
        <taxon>Arthropoda</taxon>
        <taxon>Hexapoda</taxon>
        <taxon>Insecta</taxon>
        <taxon>Pterygota</taxon>
        <taxon>Neoptera</taxon>
        <taxon>Endopterygota</taxon>
        <taxon>Coleoptera</taxon>
        <taxon>Polyphaga</taxon>
        <taxon>Cucujiformia</taxon>
        <taxon>Chrysomeloidea</taxon>
        <taxon>Cerambycidae</taxon>
        <taxon>Lamiinae</taxon>
        <taxon>Monochamini</taxon>
        <taxon>Molorchus</taxon>
    </lineage>
</organism>
<evidence type="ECO:0000256" key="3">
    <source>
        <dbReference type="ARBA" id="ARBA00006203"/>
    </source>
</evidence>
<evidence type="ECO:0000256" key="7">
    <source>
        <dbReference type="ARBA" id="ARBA00022989"/>
    </source>
</evidence>
<dbReference type="PANTHER" id="PTHR31525">
    <property type="entry name" value="HEME TRANSPORTER HRG1"/>
    <property type="match status" value="1"/>
</dbReference>
<accession>A0ABQ9IVA3</accession>
<comment type="similarity">
    <text evidence="3">Belongs to the HRG family.</text>
</comment>
<evidence type="ECO:0000256" key="8">
    <source>
        <dbReference type="ARBA" id="ARBA00023136"/>
    </source>
</evidence>
<keyword evidence="8 10" id="KW-0472">Membrane</keyword>
<keyword evidence="12" id="KW-1185">Reference proteome</keyword>
<dbReference type="EMBL" id="JAPWTJ010002455">
    <property type="protein sequence ID" value="KAJ8966083.1"/>
    <property type="molecule type" value="Genomic_DNA"/>
</dbReference>
<dbReference type="Proteomes" id="UP001162164">
    <property type="component" value="Unassembled WGS sequence"/>
</dbReference>
<evidence type="ECO:0000256" key="6">
    <source>
        <dbReference type="ARBA" id="ARBA00022753"/>
    </source>
</evidence>
<keyword evidence="5 10" id="KW-0812">Transmembrane</keyword>
<proteinExistence type="inferred from homology"/>
<reference evidence="11" key="1">
    <citation type="journal article" date="2023" name="Insect Mol. Biol.">
        <title>Genome sequencing provides insights into the evolution of gene families encoding plant cell wall-degrading enzymes in longhorned beetles.</title>
        <authorList>
            <person name="Shin N.R."/>
            <person name="Okamura Y."/>
            <person name="Kirsch R."/>
            <person name="Pauchet Y."/>
        </authorList>
    </citation>
    <scope>NUCLEOTIDE SEQUENCE</scope>
    <source>
        <strain evidence="11">MMC_N1</strain>
    </source>
</reference>